<dbReference type="SMART" id="SM00028">
    <property type="entry name" value="TPR"/>
    <property type="match status" value="3"/>
</dbReference>
<evidence type="ECO:0000256" key="7">
    <source>
        <dbReference type="PROSITE-ProRule" id="PRU00277"/>
    </source>
</evidence>
<dbReference type="InterPro" id="IPR050754">
    <property type="entry name" value="FKBP4/5/8-like"/>
</dbReference>
<keyword evidence="3" id="KW-0677">Repeat</keyword>
<dbReference type="PROSITE" id="PS50005">
    <property type="entry name" value="TPR"/>
    <property type="match status" value="2"/>
</dbReference>
<dbReference type="InterPro" id="IPR019734">
    <property type="entry name" value="TPR_rpt"/>
</dbReference>
<evidence type="ECO:0000256" key="5">
    <source>
        <dbReference type="ARBA" id="ARBA00023110"/>
    </source>
</evidence>
<dbReference type="OrthoDB" id="433738at2759"/>
<feature type="repeat" description="TPR" evidence="8">
    <location>
        <begin position="336"/>
        <end position="369"/>
    </location>
</feature>
<evidence type="ECO:0000256" key="1">
    <source>
        <dbReference type="ARBA" id="ARBA00000971"/>
    </source>
</evidence>
<protein>
    <recommendedName>
        <fullName evidence="2 7">peptidylprolyl isomerase</fullName>
        <ecNumber evidence="2 7">5.2.1.8</ecNumber>
    </recommendedName>
</protein>
<feature type="domain" description="PPIase FKBP-type" evidence="10">
    <location>
        <begin position="150"/>
        <end position="236"/>
    </location>
</feature>
<dbReference type="Gene3D" id="1.25.40.10">
    <property type="entry name" value="Tetratricopeptide repeat domain"/>
    <property type="match status" value="1"/>
</dbReference>
<dbReference type="SUPFAM" id="SSF54534">
    <property type="entry name" value="FKBP-like"/>
    <property type="match status" value="2"/>
</dbReference>
<dbReference type="Pfam" id="PF13181">
    <property type="entry name" value="TPR_8"/>
    <property type="match status" value="1"/>
</dbReference>
<evidence type="ECO:0000256" key="9">
    <source>
        <dbReference type="SAM" id="MobiDB-lite"/>
    </source>
</evidence>
<evidence type="ECO:0000313" key="12">
    <source>
        <dbReference type="Proteomes" id="UP001154078"/>
    </source>
</evidence>
<dbReference type="Proteomes" id="UP001154078">
    <property type="component" value="Chromosome 7"/>
</dbReference>
<dbReference type="AlphaFoldDB" id="A0A9P0FK29"/>
<evidence type="ECO:0000256" key="4">
    <source>
        <dbReference type="ARBA" id="ARBA00022803"/>
    </source>
</evidence>
<sequence>MADAIDISPNQDGGVLKKILKQGTSDECPPNGCKVKVHYTGTLTDGTKFDSSRDRNQPFEFDLGKGSVIKAWDIGVASMKKGEQAILTCAPAYAYGEAGSPPTIPPESTLLFDVEVIDWKGEDLSPNSDGGIERVQTLTPGAGFTSPNDGAIVEVHLVGKHEDRVFEDRDVSFTIGEGSEMGVAKGVELALQKFTKGETSKLKLKPSYAFGSEGSEALGVPPKASVEYTVSLKSFEKAKESWALDARERLEQAELFKEKGTKYFKSAKYALAVRLYRKVLAFLETDKDFKDELAEKRRNLVLAAHLNVSLAALKTLDFFEAKSAANQALEIDPNNEKALFRRGQAFVGLTEAELAAKDFARCLEIDPNNKAAQAQQAACAKILRQQLQKEKKIYANMFDRFAKMDTQREENESSKAPNVLSSVGEWGQEDREREPSEFEKENPNILLLNGSGEFKDM</sequence>
<dbReference type="InterPro" id="IPR001179">
    <property type="entry name" value="PPIase_FKBP_dom"/>
</dbReference>
<feature type="repeat" description="TPR" evidence="8">
    <location>
        <begin position="253"/>
        <end position="286"/>
    </location>
</feature>
<dbReference type="PANTHER" id="PTHR46512:SF9">
    <property type="entry name" value="PEPTIDYLPROLYL ISOMERASE"/>
    <property type="match status" value="1"/>
</dbReference>
<dbReference type="GO" id="GO:0003755">
    <property type="term" value="F:peptidyl-prolyl cis-trans isomerase activity"/>
    <property type="evidence" value="ECO:0007669"/>
    <property type="project" value="UniProtKB-KW"/>
</dbReference>
<keyword evidence="6 7" id="KW-0413">Isomerase</keyword>
<feature type="compositionally biased region" description="Basic and acidic residues" evidence="9">
    <location>
        <begin position="428"/>
        <end position="442"/>
    </location>
</feature>
<keyword evidence="5 7" id="KW-0697">Rotamase</keyword>
<feature type="region of interest" description="Disordered" evidence="9">
    <location>
        <begin position="405"/>
        <end position="457"/>
    </location>
</feature>
<dbReference type="EMBL" id="OV121138">
    <property type="protein sequence ID" value="CAH0560037.1"/>
    <property type="molecule type" value="Genomic_DNA"/>
</dbReference>
<dbReference type="Gene3D" id="3.10.50.40">
    <property type="match status" value="2"/>
</dbReference>
<proteinExistence type="predicted"/>
<gene>
    <name evidence="11" type="ORF">MELIAE_LOCUS9873</name>
</gene>
<dbReference type="SUPFAM" id="SSF48452">
    <property type="entry name" value="TPR-like"/>
    <property type="match status" value="1"/>
</dbReference>
<dbReference type="Pfam" id="PF00254">
    <property type="entry name" value="FKBP_C"/>
    <property type="match status" value="2"/>
</dbReference>
<keyword evidence="4 8" id="KW-0802">TPR repeat</keyword>
<accession>A0A9P0FK29</accession>
<organism evidence="11 12">
    <name type="scientific">Brassicogethes aeneus</name>
    <name type="common">Rape pollen beetle</name>
    <name type="synonym">Meligethes aeneus</name>
    <dbReference type="NCBI Taxonomy" id="1431903"/>
    <lineage>
        <taxon>Eukaryota</taxon>
        <taxon>Metazoa</taxon>
        <taxon>Ecdysozoa</taxon>
        <taxon>Arthropoda</taxon>
        <taxon>Hexapoda</taxon>
        <taxon>Insecta</taxon>
        <taxon>Pterygota</taxon>
        <taxon>Neoptera</taxon>
        <taxon>Endopterygota</taxon>
        <taxon>Coleoptera</taxon>
        <taxon>Polyphaga</taxon>
        <taxon>Cucujiformia</taxon>
        <taxon>Nitidulidae</taxon>
        <taxon>Meligethinae</taxon>
        <taxon>Brassicogethes</taxon>
    </lineage>
</organism>
<dbReference type="FunFam" id="3.10.50.40:FF:000025">
    <property type="entry name" value="Peptidylprolyl isomerase"/>
    <property type="match status" value="1"/>
</dbReference>
<keyword evidence="12" id="KW-1185">Reference proteome</keyword>
<dbReference type="FunFam" id="1.25.40.10:FF:000008">
    <property type="entry name" value="Peptidylprolyl isomerase"/>
    <property type="match status" value="1"/>
</dbReference>
<feature type="domain" description="PPIase FKBP-type" evidence="10">
    <location>
        <begin position="32"/>
        <end position="120"/>
    </location>
</feature>
<dbReference type="FunFam" id="3.10.50.40:FF:000013">
    <property type="entry name" value="Peptidylprolyl isomerase"/>
    <property type="match status" value="1"/>
</dbReference>
<evidence type="ECO:0000313" key="11">
    <source>
        <dbReference type="EMBL" id="CAH0560037.1"/>
    </source>
</evidence>
<dbReference type="InterPro" id="IPR046357">
    <property type="entry name" value="PPIase_dom_sf"/>
</dbReference>
<evidence type="ECO:0000256" key="3">
    <source>
        <dbReference type="ARBA" id="ARBA00022737"/>
    </source>
</evidence>
<dbReference type="InterPro" id="IPR011990">
    <property type="entry name" value="TPR-like_helical_dom_sf"/>
</dbReference>
<name>A0A9P0FK29_BRAAE</name>
<evidence type="ECO:0000259" key="10">
    <source>
        <dbReference type="PROSITE" id="PS50059"/>
    </source>
</evidence>
<reference evidence="11" key="1">
    <citation type="submission" date="2021-12" db="EMBL/GenBank/DDBJ databases">
        <authorList>
            <person name="King R."/>
        </authorList>
    </citation>
    <scope>NUCLEOTIDE SEQUENCE</scope>
</reference>
<evidence type="ECO:0000256" key="2">
    <source>
        <dbReference type="ARBA" id="ARBA00013194"/>
    </source>
</evidence>
<comment type="catalytic activity">
    <reaction evidence="1 7">
        <text>[protein]-peptidylproline (omega=180) = [protein]-peptidylproline (omega=0)</text>
        <dbReference type="Rhea" id="RHEA:16237"/>
        <dbReference type="Rhea" id="RHEA-COMP:10747"/>
        <dbReference type="Rhea" id="RHEA-COMP:10748"/>
        <dbReference type="ChEBI" id="CHEBI:83833"/>
        <dbReference type="ChEBI" id="CHEBI:83834"/>
        <dbReference type="EC" id="5.2.1.8"/>
    </reaction>
</comment>
<dbReference type="PANTHER" id="PTHR46512">
    <property type="entry name" value="PEPTIDYLPROLYL ISOMERASE"/>
    <property type="match status" value="1"/>
</dbReference>
<dbReference type="PROSITE" id="PS50059">
    <property type="entry name" value="FKBP_PPIASE"/>
    <property type="match status" value="2"/>
</dbReference>
<dbReference type="EC" id="5.2.1.8" evidence="2 7"/>
<evidence type="ECO:0000256" key="8">
    <source>
        <dbReference type="PROSITE-ProRule" id="PRU00339"/>
    </source>
</evidence>
<evidence type="ECO:0000256" key="6">
    <source>
        <dbReference type="ARBA" id="ARBA00023235"/>
    </source>
</evidence>